<dbReference type="STRING" id="76731.RD2015_2206"/>
<proteinExistence type="predicted"/>
<dbReference type="RefSeq" id="WP_058934917.1">
    <property type="nucleotide sequence ID" value="NZ_CP013729.1"/>
</dbReference>
<dbReference type="EMBL" id="CP013729">
    <property type="protein sequence ID" value="ALV06678.1"/>
    <property type="molecule type" value="Genomic_DNA"/>
</dbReference>
<dbReference type="KEGG" id="rdp:RD2015_2206"/>
<sequence>MTSTSTEAVIRHRGDNCRCATELGTEQQCKACGDWWPLDSTFWHVASRGSWKCVCKYCSKVIRRGKEAQPVARPVPEVFRAVQWGAQ</sequence>
<reference evidence="1 2" key="1">
    <citation type="submission" date="2015-12" db="EMBL/GenBank/DDBJ databases">
        <title>Complete genome of Roseateles depolymerans KCTC 42856.</title>
        <authorList>
            <person name="Kim K.M."/>
        </authorList>
    </citation>
    <scope>NUCLEOTIDE SEQUENCE [LARGE SCALE GENOMIC DNA]</scope>
    <source>
        <strain evidence="1 2">KCTC 42856</strain>
    </source>
</reference>
<name>A0A0U3CZ93_9BURK</name>
<gene>
    <name evidence="1" type="ORF">RD2015_2206</name>
</gene>
<keyword evidence="2" id="KW-1185">Reference proteome</keyword>
<accession>A0A0U3CZ93</accession>
<organism evidence="1 2">
    <name type="scientific">Roseateles depolymerans</name>
    <dbReference type="NCBI Taxonomy" id="76731"/>
    <lineage>
        <taxon>Bacteria</taxon>
        <taxon>Pseudomonadati</taxon>
        <taxon>Pseudomonadota</taxon>
        <taxon>Betaproteobacteria</taxon>
        <taxon>Burkholderiales</taxon>
        <taxon>Sphaerotilaceae</taxon>
        <taxon>Roseateles</taxon>
    </lineage>
</organism>
<evidence type="ECO:0000313" key="2">
    <source>
        <dbReference type="Proteomes" id="UP000060699"/>
    </source>
</evidence>
<dbReference type="AlphaFoldDB" id="A0A0U3CZ93"/>
<dbReference type="OrthoDB" id="5892231at2"/>
<protein>
    <submittedName>
        <fullName evidence="1">Uncharacterized protein</fullName>
    </submittedName>
</protein>
<evidence type="ECO:0000313" key="1">
    <source>
        <dbReference type="EMBL" id="ALV06678.1"/>
    </source>
</evidence>
<dbReference type="Proteomes" id="UP000060699">
    <property type="component" value="Chromosome"/>
</dbReference>